<dbReference type="CDD" id="cd06171">
    <property type="entry name" value="Sigma70_r4"/>
    <property type="match status" value="1"/>
</dbReference>
<dbReference type="PANTHER" id="PTHR30173:SF43">
    <property type="entry name" value="ECF RNA POLYMERASE SIGMA FACTOR SIGI-RELATED"/>
    <property type="match status" value="1"/>
</dbReference>
<dbReference type="Gene3D" id="3.10.450.50">
    <property type="match status" value="1"/>
</dbReference>
<dbReference type="InterPro" id="IPR052704">
    <property type="entry name" value="ECF_Sigma-70_Domain"/>
</dbReference>
<dbReference type="GO" id="GO:0016987">
    <property type="term" value="F:sigma factor activity"/>
    <property type="evidence" value="ECO:0007669"/>
    <property type="project" value="InterPro"/>
</dbReference>
<comment type="caution">
    <text evidence="4">The sequence shown here is derived from an EMBL/GenBank/DDBJ whole genome shotgun (WGS) entry which is preliminary data.</text>
</comment>
<evidence type="ECO:0000313" key="4">
    <source>
        <dbReference type="EMBL" id="MBC9247557.1"/>
    </source>
</evidence>
<evidence type="ECO:0000313" key="5">
    <source>
        <dbReference type="Proteomes" id="UP000608594"/>
    </source>
</evidence>
<dbReference type="Pfam" id="PF04542">
    <property type="entry name" value="Sigma70_r2"/>
    <property type="match status" value="1"/>
</dbReference>
<feature type="domain" description="RNA polymerase sigma factor 70 region 4 type 2" evidence="3">
    <location>
        <begin position="111"/>
        <end position="162"/>
    </location>
</feature>
<dbReference type="EMBL" id="JACOQL010000004">
    <property type="protein sequence ID" value="MBC9247557.1"/>
    <property type="molecule type" value="Genomic_DNA"/>
</dbReference>
<comment type="subunit">
    <text evidence="1">Interacts transiently with the RNA polymerase catalytic core formed by RpoA, RpoB, RpoC and RpoZ (2 alpha, 1 beta, 1 beta' and 1 omega subunit) to form the RNA polymerase holoenzyme that can initiate transcription.</text>
</comment>
<dbReference type="InterPro" id="IPR014284">
    <property type="entry name" value="RNA_pol_sigma-70_dom"/>
</dbReference>
<dbReference type="PANTHER" id="PTHR30173">
    <property type="entry name" value="SIGMA 19 FACTOR"/>
    <property type="match status" value="1"/>
</dbReference>
<dbReference type="NCBIfam" id="NF007214">
    <property type="entry name" value="PRK09636.1"/>
    <property type="match status" value="1"/>
</dbReference>
<evidence type="ECO:0000256" key="1">
    <source>
        <dbReference type="ARBA" id="ARBA00011344"/>
    </source>
</evidence>
<dbReference type="GO" id="GO:0006352">
    <property type="term" value="P:DNA-templated transcription initiation"/>
    <property type="evidence" value="ECO:0007669"/>
    <property type="project" value="InterPro"/>
</dbReference>
<accession>A0A926GIF8</accession>
<reference evidence="4" key="1">
    <citation type="submission" date="2020-08" db="EMBL/GenBank/DDBJ databases">
        <title>Paracoccus amoyensis sp. nov., isolated from the surface seawater at coast of Xiamen, Fujian.</title>
        <authorList>
            <person name="Lyu L."/>
        </authorList>
    </citation>
    <scope>NUCLEOTIDE SEQUENCE</scope>
    <source>
        <strain evidence="4">11-3</strain>
    </source>
</reference>
<dbReference type="InterPro" id="IPR007627">
    <property type="entry name" value="RNA_pol_sigma70_r2"/>
</dbReference>
<dbReference type="InterPro" id="IPR013325">
    <property type="entry name" value="RNA_pol_sigma_r2"/>
</dbReference>
<dbReference type="InterPro" id="IPR036388">
    <property type="entry name" value="WH-like_DNA-bd_sf"/>
</dbReference>
<feature type="domain" description="RNA polymerase sigma-70 region 2" evidence="2">
    <location>
        <begin position="15"/>
        <end position="76"/>
    </location>
</feature>
<evidence type="ECO:0000259" key="3">
    <source>
        <dbReference type="Pfam" id="PF08281"/>
    </source>
</evidence>
<dbReference type="Gene3D" id="1.10.1740.10">
    <property type="match status" value="1"/>
</dbReference>
<dbReference type="RefSeq" id="WP_187794059.1">
    <property type="nucleotide sequence ID" value="NZ_JACOQL010000004.1"/>
</dbReference>
<dbReference type="SUPFAM" id="SSF88946">
    <property type="entry name" value="Sigma2 domain of RNA polymerase sigma factors"/>
    <property type="match status" value="1"/>
</dbReference>
<dbReference type="GO" id="GO:0003677">
    <property type="term" value="F:DNA binding"/>
    <property type="evidence" value="ECO:0007669"/>
    <property type="project" value="InterPro"/>
</dbReference>
<proteinExistence type="predicted"/>
<dbReference type="NCBIfam" id="TIGR02937">
    <property type="entry name" value="sigma70-ECF"/>
    <property type="match status" value="1"/>
</dbReference>
<evidence type="ECO:0000259" key="2">
    <source>
        <dbReference type="Pfam" id="PF04542"/>
    </source>
</evidence>
<dbReference type="InterPro" id="IPR013249">
    <property type="entry name" value="RNA_pol_sigma70_r4_t2"/>
</dbReference>
<keyword evidence="5" id="KW-1185">Reference proteome</keyword>
<dbReference type="SUPFAM" id="SSF88659">
    <property type="entry name" value="Sigma3 and sigma4 domains of RNA polymerase sigma factors"/>
    <property type="match status" value="1"/>
</dbReference>
<sequence length="296" mass="32538">MTQPDNQHITIFAGERRRLVGLAYRMTGSVADAEDILQQAWIRFADQEPAAIRHPSRWLSTVVTRLCLDHLGSAQKRREEYIGAWLPDPLVQDVAPSAEQDWIVTEDVGVALILTLDELSPEMRAAFILRDAFDYSFDEIAAVTGRSAVTCRQLVSRARRKLAGAEAAPTIQPDQALPIVKAFWQASRQGDMQGLLNLFAEEIELHMDGGGKVPAVINVLKGPGRIANFYAGLARKRPGPVPPCPPLRRINAAPGVVSVEPGNVLQTTALGIRNNRIVAIWTVRNPDKLRHLAARG</sequence>
<dbReference type="InterPro" id="IPR013324">
    <property type="entry name" value="RNA_pol_sigma_r3/r4-like"/>
</dbReference>
<dbReference type="Pfam" id="PF08281">
    <property type="entry name" value="Sigma70_r4_2"/>
    <property type="match status" value="1"/>
</dbReference>
<gene>
    <name evidence="4" type="primary">sigJ</name>
    <name evidence="4" type="ORF">H4P12_12765</name>
</gene>
<name>A0A926GIF8_9RHOB</name>
<dbReference type="AlphaFoldDB" id="A0A926GIF8"/>
<dbReference type="InterPro" id="IPR032710">
    <property type="entry name" value="NTF2-like_dom_sf"/>
</dbReference>
<dbReference type="SUPFAM" id="SSF54427">
    <property type="entry name" value="NTF2-like"/>
    <property type="match status" value="1"/>
</dbReference>
<dbReference type="Proteomes" id="UP000608594">
    <property type="component" value="Unassembled WGS sequence"/>
</dbReference>
<protein>
    <submittedName>
        <fullName evidence="4">RNA polymerase sigma factor SigJ</fullName>
    </submittedName>
</protein>
<dbReference type="Gene3D" id="1.10.10.10">
    <property type="entry name" value="Winged helix-like DNA-binding domain superfamily/Winged helix DNA-binding domain"/>
    <property type="match status" value="1"/>
</dbReference>
<organism evidence="4 5">
    <name type="scientific">Paracoccus amoyensis</name>
    <dbReference type="NCBI Taxonomy" id="2760093"/>
    <lineage>
        <taxon>Bacteria</taxon>
        <taxon>Pseudomonadati</taxon>
        <taxon>Pseudomonadota</taxon>
        <taxon>Alphaproteobacteria</taxon>
        <taxon>Rhodobacterales</taxon>
        <taxon>Paracoccaceae</taxon>
        <taxon>Paracoccus</taxon>
    </lineage>
</organism>